<comment type="catalytic activity">
    <reaction evidence="1">
        <text>ATP-dependent breakage, passage and rejoining of double-stranded DNA.</text>
        <dbReference type="EC" id="5.6.2.2"/>
    </reaction>
</comment>
<dbReference type="Pfam" id="PF00521">
    <property type="entry name" value="DNA_topoisoIV"/>
    <property type="match status" value="1"/>
</dbReference>
<gene>
    <name evidence="4" type="ORF">DWV05_10165</name>
</gene>
<dbReference type="EMBL" id="QRAY01000052">
    <property type="protein sequence ID" value="RDS58628.1"/>
    <property type="molecule type" value="Genomic_DNA"/>
</dbReference>
<protein>
    <submittedName>
        <fullName evidence="4">DNA gyrase subunit A</fullName>
    </submittedName>
</protein>
<evidence type="ECO:0000256" key="2">
    <source>
        <dbReference type="PROSITE-ProRule" id="PRU01384"/>
    </source>
</evidence>
<dbReference type="RefSeq" id="WP_276329900.1">
    <property type="nucleotide sequence ID" value="NZ_QRAY01000052.1"/>
</dbReference>
<feature type="non-terminal residue" evidence="4">
    <location>
        <position position="1"/>
    </location>
</feature>
<proteinExistence type="predicted"/>
<evidence type="ECO:0000259" key="3">
    <source>
        <dbReference type="PROSITE" id="PS52040"/>
    </source>
</evidence>
<keyword evidence="2" id="KW-0238">DNA-binding</keyword>
<evidence type="ECO:0000313" key="4">
    <source>
        <dbReference type="EMBL" id="RDS58628.1"/>
    </source>
</evidence>
<accession>A0ABX9I3F2</accession>
<dbReference type="PANTHER" id="PTHR43493">
    <property type="entry name" value="DNA GYRASE/TOPOISOMERASE SUBUNIT A"/>
    <property type="match status" value="1"/>
</dbReference>
<dbReference type="PROSITE" id="PS52040">
    <property type="entry name" value="TOPO_IIA"/>
    <property type="match status" value="1"/>
</dbReference>
<organism evidence="4 5">
    <name type="scientific">Weissella thailandensis</name>
    <dbReference type="NCBI Taxonomy" id="89061"/>
    <lineage>
        <taxon>Bacteria</taxon>
        <taxon>Bacillati</taxon>
        <taxon>Bacillota</taxon>
        <taxon>Bacilli</taxon>
        <taxon>Lactobacillales</taxon>
        <taxon>Lactobacillaceae</taxon>
        <taxon>Weissella</taxon>
    </lineage>
</organism>
<name>A0ABX9I3F2_9LACO</name>
<dbReference type="InterPro" id="IPR050220">
    <property type="entry name" value="Type_II_DNA_Topoisomerases"/>
</dbReference>
<reference evidence="4 5" key="1">
    <citation type="submission" date="2018-07" db="EMBL/GenBank/DDBJ databases">
        <title>Genome-based reclassification of Weissella jogaejeotgali as Weissella thailandensis.</title>
        <authorList>
            <person name="Chun J."/>
            <person name="Kim B.-Y."/>
            <person name="Kwak M.-J."/>
        </authorList>
    </citation>
    <scope>NUCLEOTIDE SEQUENCE [LARGE SCALE GENOMIC DNA]</scope>
    <source>
        <strain evidence="4 5">KCTC 3751</strain>
    </source>
</reference>
<keyword evidence="5" id="KW-1185">Reference proteome</keyword>
<feature type="non-terminal residue" evidence="4">
    <location>
        <position position="145"/>
    </location>
</feature>
<dbReference type="PANTHER" id="PTHR43493:SF5">
    <property type="entry name" value="DNA GYRASE SUBUNIT A, CHLOROPLASTIC_MITOCHONDRIAL"/>
    <property type="match status" value="1"/>
</dbReference>
<evidence type="ECO:0000256" key="1">
    <source>
        <dbReference type="ARBA" id="ARBA00000185"/>
    </source>
</evidence>
<comment type="caution">
    <text evidence="2">Lacks conserved residue(s) required for the propagation of feature annotation.</text>
</comment>
<feature type="domain" description="Topo IIA-type catalytic" evidence="3">
    <location>
        <begin position="1"/>
        <end position="125"/>
    </location>
</feature>
<dbReference type="InterPro" id="IPR002205">
    <property type="entry name" value="Topo_IIA_dom_A"/>
</dbReference>
<dbReference type="Proteomes" id="UP000254492">
    <property type="component" value="Unassembled WGS sequence"/>
</dbReference>
<dbReference type="Gene3D" id="1.10.268.10">
    <property type="entry name" value="Topoisomerase, domain 3"/>
    <property type="match status" value="1"/>
</dbReference>
<dbReference type="InterPro" id="IPR013757">
    <property type="entry name" value="Topo_IIA_A_a_sf"/>
</dbReference>
<dbReference type="SUPFAM" id="SSF56719">
    <property type="entry name" value="Type II DNA topoisomerase"/>
    <property type="match status" value="1"/>
</dbReference>
<sequence length="145" mass="16650">RAHILEGLRIALDHIDAIIDIIRNSKTAEVAKDRLMNEYSLSDKQSQAILDMRLVRLTGLERDKIENEYQGLMATIADLKDILANPERIDQIIYEEILEIRDKHGDARRTELQIGDVTNLEDEDLIEEEEIIVTLTNGGYIKRVP</sequence>
<dbReference type="InterPro" id="IPR013760">
    <property type="entry name" value="Topo_IIA-like_dom_sf"/>
</dbReference>
<comment type="caution">
    <text evidence="4">The sequence shown here is derived from an EMBL/GenBank/DDBJ whole genome shotgun (WGS) entry which is preliminary data.</text>
</comment>
<evidence type="ECO:0000313" key="5">
    <source>
        <dbReference type="Proteomes" id="UP000254492"/>
    </source>
</evidence>